<evidence type="ECO:0000259" key="2">
    <source>
        <dbReference type="Pfam" id="PF02517"/>
    </source>
</evidence>
<gene>
    <name evidence="3" type="ORF">PAUR_a2816</name>
</gene>
<dbReference type="EMBL" id="AQGV01000012">
    <property type="protein sequence ID" value="MBE0369047.1"/>
    <property type="molecule type" value="Genomic_DNA"/>
</dbReference>
<evidence type="ECO:0000313" key="3">
    <source>
        <dbReference type="EMBL" id="MBE0369047.1"/>
    </source>
</evidence>
<sequence length="209" mass="23187">MLKQFGWTKSVGVTSPYSSWHPKWLLCTTPLLLIALLSMTSANWAEVQLSTQVLIAWLFSNFATGFFEEVLMRGMCFYILLKAWGATKKGVLLAAVFQAIVFGLAHLGNLYHMPMIDVGAQVIFATLIGIGFAGLVYFTQSLWPAIIVHTIINCAGTINNYLVPNTNEFQSPSFTGYIVIIVIFLLLSTLPGLLYIKASQLHVTEQNDY</sequence>
<feature type="transmembrane region" description="Helical" evidence="1">
    <location>
        <begin position="92"/>
        <end position="112"/>
    </location>
</feature>
<organism evidence="3 4">
    <name type="scientific">Pseudoalteromonas aurantia 208</name>
    <dbReference type="NCBI Taxonomy" id="1314867"/>
    <lineage>
        <taxon>Bacteria</taxon>
        <taxon>Pseudomonadati</taxon>
        <taxon>Pseudomonadota</taxon>
        <taxon>Gammaproteobacteria</taxon>
        <taxon>Alteromonadales</taxon>
        <taxon>Pseudoalteromonadaceae</taxon>
        <taxon>Pseudoalteromonas</taxon>
    </lineage>
</organism>
<dbReference type="Pfam" id="PF02517">
    <property type="entry name" value="Rce1-like"/>
    <property type="match status" value="1"/>
</dbReference>
<feature type="transmembrane region" description="Helical" evidence="1">
    <location>
        <begin position="174"/>
        <end position="196"/>
    </location>
</feature>
<dbReference type="PANTHER" id="PTHR36435:SF1">
    <property type="entry name" value="CAAX AMINO TERMINAL PROTEASE FAMILY PROTEIN"/>
    <property type="match status" value="1"/>
</dbReference>
<evidence type="ECO:0000313" key="4">
    <source>
        <dbReference type="Proteomes" id="UP000615755"/>
    </source>
</evidence>
<comment type="caution">
    <text evidence="3">The sequence shown here is derived from an EMBL/GenBank/DDBJ whole genome shotgun (WGS) entry which is preliminary data.</text>
</comment>
<reference evidence="3 4" key="1">
    <citation type="submission" date="2015-03" db="EMBL/GenBank/DDBJ databases">
        <title>Genome sequence of Pseudoalteromonas aurantia.</title>
        <authorList>
            <person name="Xie B.-B."/>
            <person name="Rong J.-C."/>
            <person name="Qin Q.-L."/>
            <person name="Zhang Y.-Z."/>
        </authorList>
    </citation>
    <scope>NUCLEOTIDE SEQUENCE [LARGE SCALE GENOMIC DNA]</scope>
    <source>
        <strain evidence="3 4">208</strain>
    </source>
</reference>
<feature type="transmembrane region" description="Helical" evidence="1">
    <location>
        <begin position="118"/>
        <end position="138"/>
    </location>
</feature>
<keyword evidence="1" id="KW-0812">Transmembrane</keyword>
<feature type="domain" description="CAAX prenyl protease 2/Lysostaphin resistance protein A-like" evidence="2">
    <location>
        <begin position="52"/>
        <end position="154"/>
    </location>
</feature>
<name>A0ABR9EE57_9GAMM</name>
<dbReference type="InterPro" id="IPR052710">
    <property type="entry name" value="CAAX_protease"/>
</dbReference>
<evidence type="ECO:0000256" key="1">
    <source>
        <dbReference type="SAM" id="Phobius"/>
    </source>
</evidence>
<feature type="transmembrane region" description="Helical" evidence="1">
    <location>
        <begin position="145"/>
        <end position="162"/>
    </location>
</feature>
<keyword evidence="1" id="KW-0472">Membrane</keyword>
<keyword evidence="4" id="KW-1185">Reference proteome</keyword>
<proteinExistence type="predicted"/>
<dbReference type="InterPro" id="IPR003675">
    <property type="entry name" value="Rce1/LyrA-like_dom"/>
</dbReference>
<protein>
    <recommendedName>
        <fullName evidence="2">CAAX prenyl protease 2/Lysostaphin resistance protein A-like domain-containing protein</fullName>
    </recommendedName>
</protein>
<accession>A0ABR9EE57</accession>
<keyword evidence="1" id="KW-1133">Transmembrane helix</keyword>
<dbReference type="PANTHER" id="PTHR36435">
    <property type="entry name" value="SLR1288 PROTEIN"/>
    <property type="match status" value="1"/>
</dbReference>
<dbReference type="Proteomes" id="UP000615755">
    <property type="component" value="Unassembled WGS sequence"/>
</dbReference>
<feature type="transmembrane region" description="Helical" evidence="1">
    <location>
        <begin position="55"/>
        <end position="80"/>
    </location>
</feature>